<dbReference type="AlphaFoldDB" id="A0AAN8X0S5"/>
<dbReference type="Proteomes" id="UP001381693">
    <property type="component" value="Unassembled WGS sequence"/>
</dbReference>
<proteinExistence type="predicted"/>
<reference evidence="1 2" key="1">
    <citation type="submission" date="2023-11" db="EMBL/GenBank/DDBJ databases">
        <title>Halocaridina rubra genome assembly.</title>
        <authorList>
            <person name="Smith C."/>
        </authorList>
    </citation>
    <scope>NUCLEOTIDE SEQUENCE [LARGE SCALE GENOMIC DNA]</scope>
    <source>
        <strain evidence="1">EP-1</strain>
        <tissue evidence="1">Whole</tissue>
    </source>
</reference>
<comment type="caution">
    <text evidence="1">The sequence shown here is derived from an EMBL/GenBank/DDBJ whole genome shotgun (WGS) entry which is preliminary data.</text>
</comment>
<evidence type="ECO:0000313" key="2">
    <source>
        <dbReference type="Proteomes" id="UP001381693"/>
    </source>
</evidence>
<gene>
    <name evidence="1" type="ORF">SK128_002890</name>
</gene>
<sequence>MLKLPYFDTPNHPYSSDRLQLKFDKYNFSLSSMLWKDTLHGRKLSIDALKFHQYSLSTKIICFEVPPSKSQRYGEEWDSLSARVSRESIRSLIPDKMAGVTRGLVCPADEGGYGRMDDSTGESLSVPKFLSMNSPDPVYQAALEVFRSQFRPRHVNSLVIALKH</sequence>
<dbReference type="EMBL" id="JAXCGZ010015643">
    <property type="protein sequence ID" value="KAK7069964.1"/>
    <property type="molecule type" value="Genomic_DNA"/>
</dbReference>
<organism evidence="1 2">
    <name type="scientific">Halocaridina rubra</name>
    <name type="common">Hawaiian red shrimp</name>
    <dbReference type="NCBI Taxonomy" id="373956"/>
    <lineage>
        <taxon>Eukaryota</taxon>
        <taxon>Metazoa</taxon>
        <taxon>Ecdysozoa</taxon>
        <taxon>Arthropoda</taxon>
        <taxon>Crustacea</taxon>
        <taxon>Multicrustacea</taxon>
        <taxon>Malacostraca</taxon>
        <taxon>Eumalacostraca</taxon>
        <taxon>Eucarida</taxon>
        <taxon>Decapoda</taxon>
        <taxon>Pleocyemata</taxon>
        <taxon>Caridea</taxon>
        <taxon>Atyoidea</taxon>
        <taxon>Atyidae</taxon>
        <taxon>Halocaridina</taxon>
    </lineage>
</organism>
<keyword evidence="2" id="KW-1185">Reference proteome</keyword>
<evidence type="ECO:0000313" key="1">
    <source>
        <dbReference type="EMBL" id="KAK7069964.1"/>
    </source>
</evidence>
<accession>A0AAN8X0S5</accession>
<name>A0AAN8X0S5_HALRR</name>
<protein>
    <submittedName>
        <fullName evidence="1">Uncharacterized protein</fullName>
    </submittedName>
</protein>